<keyword evidence="1" id="KW-0812">Transmembrane</keyword>
<dbReference type="EMBL" id="JAYMYQ010000011">
    <property type="protein sequence ID" value="KAK7305313.1"/>
    <property type="molecule type" value="Genomic_DNA"/>
</dbReference>
<accession>A0AAN9PPV0</accession>
<proteinExistence type="predicted"/>
<evidence type="ECO:0000313" key="3">
    <source>
        <dbReference type="Proteomes" id="UP001367508"/>
    </source>
</evidence>
<gene>
    <name evidence="2" type="ORF">VNO77_43217</name>
</gene>
<feature type="transmembrane region" description="Helical" evidence="1">
    <location>
        <begin position="38"/>
        <end position="56"/>
    </location>
</feature>
<keyword evidence="3" id="KW-1185">Reference proteome</keyword>
<keyword evidence="1" id="KW-1133">Transmembrane helix</keyword>
<reference evidence="2 3" key="1">
    <citation type="submission" date="2024-01" db="EMBL/GenBank/DDBJ databases">
        <title>The genomes of 5 underutilized Papilionoideae crops provide insights into root nodulation and disease resistanc.</title>
        <authorList>
            <person name="Jiang F."/>
        </authorList>
    </citation>
    <scope>NUCLEOTIDE SEQUENCE [LARGE SCALE GENOMIC DNA]</scope>
    <source>
        <strain evidence="2">LVBAO_FW01</strain>
        <tissue evidence="2">Leaves</tissue>
    </source>
</reference>
<keyword evidence="1" id="KW-0472">Membrane</keyword>
<dbReference type="AlphaFoldDB" id="A0AAN9PPV0"/>
<comment type="caution">
    <text evidence="2">The sequence shown here is derived from an EMBL/GenBank/DDBJ whole genome shotgun (WGS) entry which is preliminary data.</text>
</comment>
<name>A0AAN9PPV0_CANGL</name>
<evidence type="ECO:0000256" key="1">
    <source>
        <dbReference type="SAM" id="Phobius"/>
    </source>
</evidence>
<sequence length="84" mass="9849">MYEIITVKVVRFKIDALKDYVFFLGVLLNAVDGMISRIIYICLYTSYLTILAYTYMHHMDLGIDTQVDDKMTWVKETFQADLPI</sequence>
<evidence type="ECO:0000313" key="2">
    <source>
        <dbReference type="EMBL" id="KAK7305313.1"/>
    </source>
</evidence>
<dbReference type="Proteomes" id="UP001367508">
    <property type="component" value="Unassembled WGS sequence"/>
</dbReference>
<protein>
    <submittedName>
        <fullName evidence="2">Uncharacterized protein</fullName>
    </submittedName>
</protein>
<organism evidence="2 3">
    <name type="scientific">Canavalia gladiata</name>
    <name type="common">Sword bean</name>
    <name type="synonym">Dolichos gladiatus</name>
    <dbReference type="NCBI Taxonomy" id="3824"/>
    <lineage>
        <taxon>Eukaryota</taxon>
        <taxon>Viridiplantae</taxon>
        <taxon>Streptophyta</taxon>
        <taxon>Embryophyta</taxon>
        <taxon>Tracheophyta</taxon>
        <taxon>Spermatophyta</taxon>
        <taxon>Magnoliopsida</taxon>
        <taxon>eudicotyledons</taxon>
        <taxon>Gunneridae</taxon>
        <taxon>Pentapetalae</taxon>
        <taxon>rosids</taxon>
        <taxon>fabids</taxon>
        <taxon>Fabales</taxon>
        <taxon>Fabaceae</taxon>
        <taxon>Papilionoideae</taxon>
        <taxon>50 kb inversion clade</taxon>
        <taxon>NPAAA clade</taxon>
        <taxon>indigoferoid/millettioid clade</taxon>
        <taxon>Phaseoleae</taxon>
        <taxon>Canavalia</taxon>
    </lineage>
</organism>